<feature type="domain" description="DUF427" evidence="1">
    <location>
        <begin position="1"/>
        <end position="87"/>
    </location>
</feature>
<comment type="caution">
    <text evidence="2">The sequence shown here is derived from an EMBL/GenBank/DDBJ whole genome shotgun (WGS) entry which is preliminary data.</text>
</comment>
<evidence type="ECO:0000313" key="2">
    <source>
        <dbReference type="EMBL" id="GAA4351339.1"/>
    </source>
</evidence>
<dbReference type="PANTHER" id="PTHR34310:SF5">
    <property type="entry name" value="DUF427 DOMAIN PROTEIN (AFU_ORTHOLOGUE AFUA_3G02220)"/>
    <property type="match status" value="1"/>
</dbReference>
<name>A0ABP8I572_9GAMM</name>
<protein>
    <submittedName>
        <fullName evidence="2">DUF427 domain-containing protein</fullName>
    </submittedName>
</protein>
<dbReference type="PANTHER" id="PTHR34310">
    <property type="entry name" value="DUF427 DOMAIN PROTEIN (AFU_ORTHOLOGUE AFUA_3G02220)"/>
    <property type="match status" value="1"/>
</dbReference>
<sequence>MKAVWNNVIIAESKDTIIVENNHYFPPDSIITEYFSPSEHKTVCSWKGEAHYYDITVAGQTNHDAAWYYPQPLQKAEPIKGYIAFWRGVEIEG</sequence>
<evidence type="ECO:0000313" key="3">
    <source>
        <dbReference type="Proteomes" id="UP001501294"/>
    </source>
</evidence>
<evidence type="ECO:0000259" key="1">
    <source>
        <dbReference type="Pfam" id="PF04248"/>
    </source>
</evidence>
<proteinExistence type="predicted"/>
<keyword evidence="3" id="KW-1185">Reference proteome</keyword>
<dbReference type="RefSeq" id="WP_223578760.1">
    <property type="nucleotide sequence ID" value="NZ_BAABFU010000002.1"/>
</dbReference>
<dbReference type="Proteomes" id="UP001501294">
    <property type="component" value="Unassembled WGS sequence"/>
</dbReference>
<dbReference type="InterPro" id="IPR007361">
    <property type="entry name" value="DUF427"/>
</dbReference>
<dbReference type="EMBL" id="BAABFU010000002">
    <property type="protein sequence ID" value="GAA4351339.1"/>
    <property type="molecule type" value="Genomic_DNA"/>
</dbReference>
<reference evidence="3" key="1">
    <citation type="journal article" date="2019" name="Int. J. Syst. Evol. Microbiol.">
        <title>The Global Catalogue of Microorganisms (GCM) 10K type strain sequencing project: providing services to taxonomists for standard genome sequencing and annotation.</title>
        <authorList>
            <consortium name="The Broad Institute Genomics Platform"/>
            <consortium name="The Broad Institute Genome Sequencing Center for Infectious Disease"/>
            <person name="Wu L."/>
            <person name="Ma J."/>
        </authorList>
    </citation>
    <scope>NUCLEOTIDE SEQUENCE [LARGE SCALE GENOMIC DNA]</scope>
    <source>
        <strain evidence="3">JCM 17727</strain>
    </source>
</reference>
<dbReference type="Pfam" id="PF04248">
    <property type="entry name" value="NTP_transf_9"/>
    <property type="match status" value="1"/>
</dbReference>
<dbReference type="Gene3D" id="2.170.150.40">
    <property type="entry name" value="Domain of unknown function (DUF427)"/>
    <property type="match status" value="1"/>
</dbReference>
<dbReference type="InterPro" id="IPR038694">
    <property type="entry name" value="DUF427_sf"/>
</dbReference>
<organism evidence="2 3">
    <name type="scientific">Kangiella taiwanensis</name>
    <dbReference type="NCBI Taxonomy" id="1079179"/>
    <lineage>
        <taxon>Bacteria</taxon>
        <taxon>Pseudomonadati</taxon>
        <taxon>Pseudomonadota</taxon>
        <taxon>Gammaproteobacteria</taxon>
        <taxon>Kangiellales</taxon>
        <taxon>Kangiellaceae</taxon>
        <taxon>Kangiella</taxon>
    </lineage>
</organism>
<accession>A0ABP8I572</accession>
<gene>
    <name evidence="2" type="ORF">GCM10023150_17990</name>
</gene>